<feature type="compositionally biased region" description="Acidic residues" evidence="16">
    <location>
        <begin position="48"/>
        <end position="65"/>
    </location>
</feature>
<reference evidence="18" key="2">
    <citation type="submission" date="2025-09" db="UniProtKB">
        <authorList>
            <consortium name="Ensembl"/>
        </authorList>
    </citation>
    <scope>IDENTIFICATION</scope>
</reference>
<evidence type="ECO:0000256" key="14">
    <source>
        <dbReference type="ARBA" id="ARBA00023242"/>
    </source>
</evidence>
<keyword evidence="12" id="KW-0010">Activator</keyword>
<keyword evidence="14" id="KW-0539">Nucleus</keyword>
<keyword evidence="19" id="KW-1185">Reference proteome</keyword>
<evidence type="ECO:0000259" key="17">
    <source>
        <dbReference type="PROSITE" id="PS50157"/>
    </source>
</evidence>
<dbReference type="FunFam" id="3.30.160.60:FF:000483">
    <property type="entry name" value="Zinc finger protein 423"/>
    <property type="match status" value="1"/>
</dbReference>
<evidence type="ECO:0000256" key="16">
    <source>
        <dbReference type="SAM" id="MobiDB-lite"/>
    </source>
</evidence>
<keyword evidence="9" id="KW-0862">Zinc</keyword>
<evidence type="ECO:0000256" key="9">
    <source>
        <dbReference type="ARBA" id="ARBA00022833"/>
    </source>
</evidence>
<evidence type="ECO:0000256" key="8">
    <source>
        <dbReference type="ARBA" id="ARBA00022782"/>
    </source>
</evidence>
<feature type="compositionally biased region" description="Low complexity" evidence="16">
    <location>
        <begin position="108"/>
        <end position="120"/>
    </location>
</feature>
<comment type="subcellular location">
    <subcellularLocation>
        <location evidence="1">Nucleus</location>
    </subcellularLocation>
</comment>
<dbReference type="InterPro" id="IPR013087">
    <property type="entry name" value="Znf_C2H2_type"/>
</dbReference>
<keyword evidence="7 15" id="KW-0863">Zinc-finger</keyword>
<feature type="domain" description="C2H2-type" evidence="17">
    <location>
        <begin position="1020"/>
        <end position="1047"/>
    </location>
</feature>
<feature type="domain" description="C2H2-type" evidence="17">
    <location>
        <begin position="1275"/>
        <end position="1302"/>
    </location>
</feature>
<dbReference type="GO" id="GO:0001228">
    <property type="term" value="F:DNA-binding transcription activator activity, RNA polymerase II-specific"/>
    <property type="evidence" value="ECO:0007669"/>
    <property type="project" value="TreeGrafter"/>
</dbReference>
<dbReference type="FunFam" id="3.30.160.60:FF:000244">
    <property type="entry name" value="zinc finger protein 423"/>
    <property type="match status" value="1"/>
</dbReference>
<evidence type="ECO:0000256" key="2">
    <source>
        <dbReference type="ARBA" id="ARBA00006991"/>
    </source>
</evidence>
<feature type="domain" description="C2H2-type" evidence="17">
    <location>
        <begin position="772"/>
        <end position="800"/>
    </location>
</feature>
<evidence type="ECO:0000256" key="3">
    <source>
        <dbReference type="ARBA" id="ARBA00022473"/>
    </source>
</evidence>
<dbReference type="FunFam" id="3.30.160.60:FF:000760">
    <property type="entry name" value="Zinc finger protein 423"/>
    <property type="match status" value="1"/>
</dbReference>
<feature type="domain" description="C2H2-type" evidence="17">
    <location>
        <begin position="145"/>
        <end position="172"/>
    </location>
</feature>
<feature type="domain" description="C2H2-type" evidence="17">
    <location>
        <begin position="553"/>
        <end position="576"/>
    </location>
</feature>
<keyword evidence="10" id="KW-0805">Transcription regulation</keyword>
<feature type="domain" description="C2H2-type" evidence="17">
    <location>
        <begin position="802"/>
        <end position="830"/>
    </location>
</feature>
<proteinExistence type="inferred from homology"/>
<feature type="domain" description="C2H2-type" evidence="17">
    <location>
        <begin position="744"/>
        <end position="768"/>
    </location>
</feature>
<organism evidence="18 19">
    <name type="scientific">Cyclopterus lumpus</name>
    <name type="common">Lumpsucker</name>
    <dbReference type="NCBI Taxonomy" id="8103"/>
    <lineage>
        <taxon>Eukaryota</taxon>
        <taxon>Metazoa</taxon>
        <taxon>Chordata</taxon>
        <taxon>Craniata</taxon>
        <taxon>Vertebrata</taxon>
        <taxon>Euteleostomi</taxon>
        <taxon>Actinopterygii</taxon>
        <taxon>Neopterygii</taxon>
        <taxon>Teleostei</taxon>
        <taxon>Neoteleostei</taxon>
        <taxon>Acanthomorphata</taxon>
        <taxon>Eupercaria</taxon>
        <taxon>Perciformes</taxon>
        <taxon>Cottioidei</taxon>
        <taxon>Cottales</taxon>
        <taxon>Cyclopteridae</taxon>
        <taxon>Cyclopterus</taxon>
    </lineage>
</organism>
<feature type="region of interest" description="Disordered" evidence="16">
    <location>
        <begin position="93"/>
        <end position="120"/>
    </location>
</feature>
<protein>
    <submittedName>
        <fullName evidence="18">Zinc finger protein 423</fullName>
    </submittedName>
</protein>
<feature type="compositionally biased region" description="Low complexity" evidence="16">
    <location>
        <begin position="383"/>
        <end position="397"/>
    </location>
</feature>
<keyword evidence="13" id="KW-0804">Transcription</keyword>
<feature type="region of interest" description="Disordered" evidence="16">
    <location>
        <begin position="1172"/>
        <end position="1192"/>
    </location>
</feature>
<evidence type="ECO:0000256" key="12">
    <source>
        <dbReference type="ARBA" id="ARBA00023159"/>
    </source>
</evidence>
<evidence type="ECO:0000256" key="6">
    <source>
        <dbReference type="ARBA" id="ARBA00022737"/>
    </source>
</evidence>
<dbReference type="PROSITE" id="PS00028">
    <property type="entry name" value="ZINC_FINGER_C2H2_1"/>
    <property type="match status" value="24"/>
</dbReference>
<feature type="domain" description="C2H2-type" evidence="17">
    <location>
        <begin position="511"/>
        <end position="534"/>
    </location>
</feature>
<feature type="region of interest" description="Disordered" evidence="16">
    <location>
        <begin position="1215"/>
        <end position="1237"/>
    </location>
</feature>
<dbReference type="PANTHER" id="PTHR24376">
    <property type="entry name" value="ZINC FINGER PROTEIN"/>
    <property type="match status" value="1"/>
</dbReference>
<dbReference type="PANTHER" id="PTHR24376:SF243">
    <property type="entry name" value="C2H2-TYPE DOMAIN-CONTAINING PROTEIN"/>
    <property type="match status" value="1"/>
</dbReference>
<evidence type="ECO:0000256" key="10">
    <source>
        <dbReference type="ARBA" id="ARBA00023015"/>
    </source>
</evidence>
<feature type="region of interest" description="Disordered" evidence="16">
    <location>
        <begin position="918"/>
        <end position="940"/>
    </location>
</feature>
<evidence type="ECO:0000313" key="18">
    <source>
        <dbReference type="Ensembl" id="ENSCLMP00005018129.1"/>
    </source>
</evidence>
<reference evidence="18" key="1">
    <citation type="submission" date="2025-08" db="UniProtKB">
        <authorList>
            <consortium name="Ensembl"/>
        </authorList>
    </citation>
    <scope>IDENTIFICATION</scope>
</reference>
<dbReference type="SMART" id="SM00355">
    <property type="entry name" value="ZnF_C2H2"/>
    <property type="match status" value="29"/>
</dbReference>
<feature type="domain" description="C2H2-type" evidence="17">
    <location>
        <begin position="201"/>
        <end position="228"/>
    </location>
</feature>
<dbReference type="Ensembl" id="ENSCLMT00005019140.1">
    <property type="protein sequence ID" value="ENSCLMP00005018129.1"/>
    <property type="gene ID" value="ENSCLMG00005009217.1"/>
</dbReference>
<sequence>ITCATKYKPNSKKVFNERNSITIDKWRTMTMSLKRAAELKEGHGAGAEDGEQEEPDDRDHDDDLDDDSIFTCDNCQHDFDCLAELTEHRTNHCPADGDDDPAGLSWVPSSPSSKDVASPSQMPDGCCDLGMATGGEEEGGAGLPYPCQFCDKSFSRLSYLKRHEQIHSDKLPFKCTFCSRLFKHKRSRDRHVKLHTGDKKYSCQECEAAFSRSDHLKIHLKTHSSSKPFKCSVCKRGFSSTSSLQSHMQAHRKNREHLALRSERDGGKKGAEGDGDLEQDLYMCDYCEETFSQTDELEKHVLTRHPQLSDRADLQCIHCPDIFLDEASLLTHIETQHANRKHKCPVCSEQFPSVEDVYCHLDSHRQPDSSNHSAASPDPALGSVASMSSATPDSSASLERGSTPDSTLKPSQAACLSISKGGASWGKVTYSCPYCSKRDFHSLAVLEIHLKTIHADKPQQSHTCHLCLDSLPTLYNLNEHVRKAHRTSGGALGTSGAAAFPLLQFTNVTAFHCNYCPDMFGDINSLQEHIRVSHCLPGGIVAGSTTLEGNHAFFCNQCSMGFLTEFSLTEHIQQTHCTSIAGGGAASGGAVAKLESPVLQTASQSFMEVYSCPYCTNSPIFGSLLKLTKHIKENHKNIPLANNKRQAKVAELSPASSDIEISSPKRHRLGGDSTPSMGSNGDYPCNQCDLRFTSFEGFQAHLKSHLEMLLRRQSCPQCNKEDFESQEALLQHLTVHYTTTSTQYVCESCDKQFSSVDDLQKHLLDMHTFVLYHCTLCQEVFDSKVSIQVHLAVKHSNEKKLFRCTACAWDFRKESDLQIHVKHNHLGQRSGLPGGLGPRKCIFCGETFGTEVELQCHITTHSKKFTCRFCGKAFQAMSLLERHLREKHCIFDGGRGVAAAEQADLQNMLLKSAVAGGGAGQGGDTVNSHEASGGEEELDNSEPMYACDICGAAYTMESLLQNHRLRDHNIKPGDDDACSRKKKADFIKGNHKCNVCSRTFFSENGLREHAQTHRGPAKHYMCPICGERFPSLLTLTEHKVTHSKSLDTGNCRICKMPLQSEEEFIEHCQMHPDLRNSLTGFRCVVCMQTVTSTLELKIHGTFHMQKLSAGGNGGIGGGNGSASSSPNGQLQQHKLYKCAFCLKEFRNKGELVKLDVNGLPYGLCAGCMSRGTNGQSPSQGGRATPGDTQGEKAMGGLRCPECGVKFESVEDLESHVQTDHPEISPETSAAGKKAEASPAPKKKTYQCIKCQMTFETEREIQIHVANHMIEEGINHECKLCNQMFDSPAKLLCHLIEHSFEGMGGTFKCPVCFTVFVQANKLQQHIFAVHGQEDKIYDCSQCPQKFFFQTELQVCAHHSDPVLALT</sequence>
<keyword evidence="6" id="KW-0677">Repeat</keyword>
<dbReference type="GO" id="GO:0030154">
    <property type="term" value="P:cell differentiation"/>
    <property type="evidence" value="ECO:0007669"/>
    <property type="project" value="UniProtKB-KW"/>
</dbReference>
<dbReference type="FunFam" id="3.30.160.60:FF:004063">
    <property type="entry name" value="Zinc finger protein 423"/>
    <property type="match status" value="1"/>
</dbReference>
<feature type="domain" description="C2H2-type" evidence="17">
    <location>
        <begin position="683"/>
        <end position="705"/>
    </location>
</feature>
<feature type="compositionally biased region" description="Polar residues" evidence="16">
    <location>
        <begin position="1172"/>
        <end position="1181"/>
    </location>
</feature>
<dbReference type="Gene3D" id="3.30.160.60">
    <property type="entry name" value="Classic Zinc Finger"/>
    <property type="match status" value="14"/>
</dbReference>
<dbReference type="InterPro" id="IPR036236">
    <property type="entry name" value="Znf_C2H2_sf"/>
</dbReference>
<feature type="domain" description="C2H2-type" evidence="17">
    <location>
        <begin position="314"/>
        <end position="342"/>
    </location>
</feature>
<dbReference type="GO" id="GO:0005654">
    <property type="term" value="C:nucleoplasm"/>
    <property type="evidence" value="ECO:0007669"/>
    <property type="project" value="UniProtKB-ARBA"/>
</dbReference>
<evidence type="ECO:0000256" key="15">
    <source>
        <dbReference type="PROSITE-ProRule" id="PRU00042"/>
    </source>
</evidence>
<feature type="compositionally biased region" description="Basic and acidic residues" evidence="16">
    <location>
        <begin position="256"/>
        <end position="272"/>
    </location>
</feature>
<dbReference type="FunFam" id="3.30.160.60:FF:000143">
    <property type="entry name" value="Zinc finger protein 521"/>
    <property type="match status" value="1"/>
</dbReference>
<feature type="domain" description="C2H2-type" evidence="17">
    <location>
        <begin position="282"/>
        <end position="305"/>
    </location>
</feature>
<feature type="domain" description="C2H2-type" evidence="17">
    <location>
        <begin position="229"/>
        <end position="256"/>
    </location>
</feature>
<evidence type="ECO:0000313" key="19">
    <source>
        <dbReference type="Proteomes" id="UP000694565"/>
    </source>
</evidence>
<dbReference type="FunFam" id="3.30.160.60:FF:000167">
    <property type="entry name" value="Zinc finger protein 521"/>
    <property type="match status" value="1"/>
</dbReference>
<evidence type="ECO:0000256" key="7">
    <source>
        <dbReference type="ARBA" id="ARBA00022771"/>
    </source>
</evidence>
<dbReference type="FunFam" id="3.30.160.60:FF:000548">
    <property type="entry name" value="Zinc finger protein 423"/>
    <property type="match status" value="1"/>
</dbReference>
<feature type="domain" description="C2H2-type" evidence="17">
    <location>
        <begin position="839"/>
        <end position="866"/>
    </location>
</feature>
<comment type="similarity">
    <text evidence="2">Belongs to the krueppel C2H2-type zinc-finger protein family.</text>
</comment>
<keyword evidence="5" id="KW-0479">Metal-binding</keyword>
<feature type="compositionally biased region" description="Low complexity" evidence="16">
    <location>
        <begin position="1228"/>
        <end position="1237"/>
    </location>
</feature>
<feature type="domain" description="C2H2-type" evidence="17">
    <location>
        <begin position="70"/>
        <end position="92"/>
    </location>
</feature>
<keyword evidence="4" id="KW-0678">Repressor</keyword>
<dbReference type="Pfam" id="PF13912">
    <property type="entry name" value="zf-C2H2_6"/>
    <property type="match status" value="4"/>
</dbReference>
<dbReference type="Proteomes" id="UP000694565">
    <property type="component" value="Unplaced"/>
</dbReference>
<keyword evidence="3" id="KW-0217">Developmental protein</keyword>
<feature type="region of interest" description="Disordered" evidence="16">
    <location>
        <begin position="362"/>
        <end position="410"/>
    </location>
</feature>
<dbReference type="GO" id="GO:0000978">
    <property type="term" value="F:RNA polymerase II cis-regulatory region sequence-specific DNA binding"/>
    <property type="evidence" value="ECO:0007669"/>
    <property type="project" value="TreeGrafter"/>
</dbReference>
<evidence type="ECO:0000256" key="11">
    <source>
        <dbReference type="ARBA" id="ARBA00023125"/>
    </source>
</evidence>
<keyword evidence="11" id="KW-0238">DNA-binding</keyword>
<keyword evidence="8" id="KW-0221">Differentiation</keyword>
<accession>A0A8C2XFW5</accession>
<feature type="domain" description="C2H2-type" evidence="17">
    <location>
        <begin position="945"/>
        <end position="972"/>
    </location>
</feature>
<dbReference type="PROSITE" id="PS50157">
    <property type="entry name" value="ZINC_FINGER_C2H2_2"/>
    <property type="match status" value="22"/>
</dbReference>
<dbReference type="FunFam" id="3.30.160.60:FF:001049">
    <property type="entry name" value="zinc finger protein 319"/>
    <property type="match status" value="1"/>
</dbReference>
<feature type="domain" description="C2H2-type" evidence="17">
    <location>
        <begin position="1306"/>
        <end position="1334"/>
    </location>
</feature>
<feature type="region of interest" description="Disordered" evidence="16">
    <location>
        <begin position="34"/>
        <end position="65"/>
    </location>
</feature>
<evidence type="ECO:0000256" key="13">
    <source>
        <dbReference type="ARBA" id="ARBA00023163"/>
    </source>
</evidence>
<feature type="domain" description="C2H2-type" evidence="17">
    <location>
        <begin position="173"/>
        <end position="200"/>
    </location>
</feature>
<feature type="domain" description="C2H2-type" evidence="17">
    <location>
        <begin position="991"/>
        <end position="1018"/>
    </location>
</feature>
<evidence type="ECO:0000256" key="4">
    <source>
        <dbReference type="ARBA" id="ARBA00022491"/>
    </source>
</evidence>
<dbReference type="GO" id="GO:0008270">
    <property type="term" value="F:zinc ion binding"/>
    <property type="evidence" value="ECO:0007669"/>
    <property type="project" value="UniProtKB-KW"/>
</dbReference>
<feature type="region of interest" description="Disordered" evidence="16">
    <location>
        <begin position="253"/>
        <end position="274"/>
    </location>
</feature>
<evidence type="ECO:0000256" key="5">
    <source>
        <dbReference type="ARBA" id="ARBA00022723"/>
    </source>
</evidence>
<name>A0A8C2XFW5_CYCLU</name>
<feature type="domain" description="C2H2-type" evidence="17">
    <location>
        <begin position="1197"/>
        <end position="1225"/>
    </location>
</feature>
<dbReference type="GeneTree" id="ENSGT00940000158492"/>
<dbReference type="Pfam" id="PF00096">
    <property type="entry name" value="zf-C2H2"/>
    <property type="match status" value="6"/>
</dbReference>
<feature type="domain" description="C2H2-type" evidence="17">
    <location>
        <begin position="1245"/>
        <end position="1272"/>
    </location>
</feature>
<evidence type="ECO:0000256" key="1">
    <source>
        <dbReference type="ARBA" id="ARBA00004123"/>
    </source>
</evidence>
<dbReference type="FunFam" id="3.30.160.60:FF:000107">
    <property type="entry name" value="Zinc finger protein 521"/>
    <property type="match status" value="1"/>
</dbReference>
<dbReference type="SUPFAM" id="SSF57667">
    <property type="entry name" value="beta-beta-alpha zinc fingers"/>
    <property type="match status" value="7"/>
</dbReference>
<feature type="domain" description="C2H2-type" evidence="17">
    <location>
        <begin position="865"/>
        <end position="888"/>
    </location>
</feature>